<dbReference type="EMBL" id="PP429226">
    <property type="protein sequence ID" value="XCI77367.1"/>
    <property type="molecule type" value="Genomic_DNA"/>
</dbReference>
<reference evidence="1" key="1">
    <citation type="submission" date="2024-03" db="EMBL/GenBank/DDBJ databases">
        <authorList>
            <person name="Chantapakul B."/>
            <person name="Wang S."/>
        </authorList>
    </citation>
    <scope>NUCLEOTIDE SEQUENCE</scope>
</reference>
<name>A0AAU8HXM7_9CAUD</name>
<accession>A0AAU8HXM7</accession>
<proteinExistence type="predicted"/>
<protein>
    <submittedName>
        <fullName evidence="1">Uncharacterized protein</fullName>
    </submittedName>
</protein>
<sequence length="93" mass="10689">MLKTIYTLKIKKTDSETHPLSLIVYSHLEGEKFNGFIEDIYPTAPGKGIMKNYVEMLSKNGDEVKIHIDHEEMVMTSRKKTVSSLLEEISFKL</sequence>
<gene>
    <name evidence="1" type="ORF">LDCGVIBL_CDS0009</name>
</gene>
<evidence type="ECO:0000313" key="1">
    <source>
        <dbReference type="EMBL" id="XCI77367.1"/>
    </source>
</evidence>
<organism evidence="1">
    <name type="scientific">Rhizobium phage LG08</name>
    <dbReference type="NCBI Taxonomy" id="3129229"/>
    <lineage>
        <taxon>Viruses</taxon>
        <taxon>Duplodnaviria</taxon>
        <taxon>Heunggongvirae</taxon>
        <taxon>Uroviricota</taxon>
        <taxon>Caudoviricetes</taxon>
    </lineage>
</organism>